<evidence type="ECO:0000313" key="9">
    <source>
        <dbReference type="EMBL" id="GLP95058.1"/>
    </source>
</evidence>
<dbReference type="EMBL" id="BSNC01000001">
    <property type="protein sequence ID" value="GLP95058.1"/>
    <property type="molecule type" value="Genomic_DNA"/>
</dbReference>
<dbReference type="GO" id="GO:0005886">
    <property type="term" value="C:plasma membrane"/>
    <property type="evidence" value="ECO:0007669"/>
    <property type="project" value="UniProtKB-SubCell"/>
</dbReference>
<keyword evidence="4 8" id="KW-0812">Transmembrane</keyword>
<reference evidence="9" key="1">
    <citation type="journal article" date="2014" name="Int. J. Syst. Evol. Microbiol.">
        <title>Complete genome sequence of Corynebacterium casei LMG S-19264T (=DSM 44701T), isolated from a smear-ripened cheese.</title>
        <authorList>
            <consortium name="US DOE Joint Genome Institute (JGI-PGF)"/>
            <person name="Walter F."/>
            <person name="Albersmeier A."/>
            <person name="Kalinowski J."/>
            <person name="Ruckert C."/>
        </authorList>
    </citation>
    <scope>NUCLEOTIDE SEQUENCE</scope>
    <source>
        <strain evidence="9">NBRC 101628</strain>
    </source>
</reference>
<keyword evidence="3" id="KW-1003">Cell membrane</keyword>
<evidence type="ECO:0000256" key="4">
    <source>
        <dbReference type="ARBA" id="ARBA00022692"/>
    </source>
</evidence>
<keyword evidence="6 8" id="KW-0472">Membrane</keyword>
<dbReference type="PANTHER" id="PTHR20855:SF3">
    <property type="entry name" value="LD03007P"/>
    <property type="match status" value="1"/>
</dbReference>
<keyword evidence="7" id="KW-0479">Metal-binding</keyword>
<comment type="similarity">
    <text evidence="2">Belongs to the UPF0073 (Hly-III) family.</text>
</comment>
<feature type="transmembrane region" description="Helical" evidence="8">
    <location>
        <begin position="12"/>
        <end position="32"/>
    </location>
</feature>
<evidence type="ECO:0000256" key="8">
    <source>
        <dbReference type="SAM" id="Phobius"/>
    </source>
</evidence>
<dbReference type="InterPro" id="IPR004254">
    <property type="entry name" value="AdipoR/HlyIII-related"/>
</dbReference>
<keyword evidence="7" id="KW-0862">Zinc</keyword>
<comment type="subcellular location">
    <subcellularLocation>
        <location evidence="1">Cell membrane</location>
        <topology evidence="1">Multi-pass membrane protein</topology>
    </subcellularLocation>
</comment>
<dbReference type="Pfam" id="PF03006">
    <property type="entry name" value="HlyIII"/>
    <property type="match status" value="1"/>
</dbReference>
<feature type="transmembrane region" description="Helical" evidence="8">
    <location>
        <begin position="192"/>
        <end position="212"/>
    </location>
</feature>
<organism evidence="9 10">
    <name type="scientific">Paraferrimonas sedimenticola</name>
    <dbReference type="NCBI Taxonomy" id="375674"/>
    <lineage>
        <taxon>Bacteria</taxon>
        <taxon>Pseudomonadati</taxon>
        <taxon>Pseudomonadota</taxon>
        <taxon>Gammaproteobacteria</taxon>
        <taxon>Alteromonadales</taxon>
        <taxon>Ferrimonadaceae</taxon>
        <taxon>Paraferrimonas</taxon>
    </lineage>
</organism>
<feature type="transmembrane region" description="Helical" evidence="8">
    <location>
        <begin position="80"/>
        <end position="98"/>
    </location>
</feature>
<sequence>MASDYSPLEERANAFSHGLGILLALAGMGYLWQQALQAQLSPLHSASLLLYGASLVLLFSCSTLYHTLAHTQAKSFLKTLDHCAIFILIAGTYTPTLLALNTELAYWLLAIIWGLAIAGVLLKLKFVYRFKRLSLTVYLIMGWLALVAAYQLWDRMPAEVLLWLLAGGIAYSIGAVFYAAKQLKFGHAVWHLFVLLGAACHYLAVTHLVPLYGAS</sequence>
<evidence type="ECO:0000256" key="7">
    <source>
        <dbReference type="PIRSR" id="PIRSR604254-1"/>
    </source>
</evidence>
<evidence type="ECO:0000256" key="2">
    <source>
        <dbReference type="ARBA" id="ARBA00008488"/>
    </source>
</evidence>
<evidence type="ECO:0000313" key="10">
    <source>
        <dbReference type="Proteomes" id="UP001161422"/>
    </source>
</evidence>
<feature type="binding site" evidence="7">
    <location>
        <position position="66"/>
    </location>
    <ligand>
        <name>Zn(2+)</name>
        <dbReference type="ChEBI" id="CHEBI:29105"/>
    </ligand>
</feature>
<keyword evidence="10" id="KW-1185">Reference proteome</keyword>
<dbReference type="InterPro" id="IPR005744">
    <property type="entry name" value="Hy-lIII"/>
</dbReference>
<feature type="transmembrane region" description="Helical" evidence="8">
    <location>
        <begin position="134"/>
        <end position="153"/>
    </location>
</feature>
<comment type="caution">
    <text evidence="9">The sequence shown here is derived from an EMBL/GenBank/DDBJ whole genome shotgun (WGS) entry which is preliminary data.</text>
</comment>
<feature type="transmembrane region" description="Helical" evidence="8">
    <location>
        <begin position="48"/>
        <end position="68"/>
    </location>
</feature>
<accession>A0AA37RT52</accession>
<evidence type="ECO:0000256" key="5">
    <source>
        <dbReference type="ARBA" id="ARBA00022989"/>
    </source>
</evidence>
<dbReference type="RefSeq" id="WP_284347691.1">
    <property type="nucleotide sequence ID" value="NZ_BSNC01000001.1"/>
</dbReference>
<feature type="transmembrane region" description="Helical" evidence="8">
    <location>
        <begin position="160"/>
        <end position="180"/>
    </location>
</feature>
<feature type="binding site" evidence="7">
    <location>
        <position position="187"/>
    </location>
    <ligand>
        <name>Zn(2+)</name>
        <dbReference type="ChEBI" id="CHEBI:29105"/>
    </ligand>
</feature>
<keyword evidence="5 8" id="KW-1133">Transmembrane helix</keyword>
<name>A0AA37RT52_9GAMM</name>
<dbReference type="GO" id="GO:0046872">
    <property type="term" value="F:metal ion binding"/>
    <property type="evidence" value="ECO:0007669"/>
    <property type="project" value="UniProtKB-KW"/>
</dbReference>
<dbReference type="GO" id="GO:0140911">
    <property type="term" value="F:pore-forming activity"/>
    <property type="evidence" value="ECO:0007669"/>
    <property type="project" value="InterPro"/>
</dbReference>
<gene>
    <name evidence="9" type="ORF">GCM10007895_03640</name>
</gene>
<feature type="transmembrane region" description="Helical" evidence="8">
    <location>
        <begin position="104"/>
        <end position="122"/>
    </location>
</feature>
<dbReference type="Proteomes" id="UP001161422">
    <property type="component" value="Unassembled WGS sequence"/>
</dbReference>
<dbReference type="AlphaFoldDB" id="A0AA37RT52"/>
<dbReference type="PANTHER" id="PTHR20855">
    <property type="entry name" value="ADIPOR/PROGESTIN RECEPTOR-RELATED"/>
    <property type="match status" value="1"/>
</dbReference>
<evidence type="ECO:0000256" key="1">
    <source>
        <dbReference type="ARBA" id="ARBA00004651"/>
    </source>
</evidence>
<evidence type="ECO:0000256" key="6">
    <source>
        <dbReference type="ARBA" id="ARBA00023136"/>
    </source>
</evidence>
<reference evidence="9" key="2">
    <citation type="submission" date="2023-01" db="EMBL/GenBank/DDBJ databases">
        <title>Draft genome sequence of Paraferrimonas sedimenticola strain NBRC 101628.</title>
        <authorList>
            <person name="Sun Q."/>
            <person name="Mori K."/>
        </authorList>
    </citation>
    <scope>NUCLEOTIDE SEQUENCE</scope>
    <source>
        <strain evidence="9">NBRC 101628</strain>
    </source>
</reference>
<proteinExistence type="inferred from homology"/>
<dbReference type="NCBIfam" id="TIGR01065">
    <property type="entry name" value="hlyIII"/>
    <property type="match status" value="1"/>
</dbReference>
<feature type="binding site" evidence="7">
    <location>
        <position position="191"/>
    </location>
    <ligand>
        <name>Zn(2+)</name>
        <dbReference type="ChEBI" id="CHEBI:29105"/>
    </ligand>
</feature>
<evidence type="ECO:0000256" key="3">
    <source>
        <dbReference type="ARBA" id="ARBA00022475"/>
    </source>
</evidence>
<protein>
    <submittedName>
        <fullName evidence="9">Hemolysin III family protein</fullName>
    </submittedName>
</protein>